<evidence type="ECO:0000313" key="1">
    <source>
        <dbReference type="EMBL" id="VDO38970.1"/>
    </source>
</evidence>
<dbReference type="AlphaFoldDB" id="A0A0R3R072"/>
<reference evidence="1 2" key="2">
    <citation type="submission" date="2018-11" db="EMBL/GenBank/DDBJ databases">
        <authorList>
            <consortium name="Pathogen Informatics"/>
        </authorList>
    </citation>
    <scope>NUCLEOTIDE SEQUENCE [LARGE SCALE GENOMIC DNA]</scope>
</reference>
<dbReference type="EMBL" id="UZAG01018297">
    <property type="protein sequence ID" value="VDO38970.1"/>
    <property type="molecule type" value="Genomic_DNA"/>
</dbReference>
<accession>A0A0R3R072</accession>
<dbReference type="WBParaSite" id="BTMF_0001339601-mRNA-1">
    <property type="protein sequence ID" value="BTMF_0001339601-mRNA-1"/>
    <property type="gene ID" value="BTMF_0001339601"/>
</dbReference>
<evidence type="ECO:0000313" key="2">
    <source>
        <dbReference type="Proteomes" id="UP000280834"/>
    </source>
</evidence>
<reference evidence="3" key="1">
    <citation type="submission" date="2017-02" db="UniProtKB">
        <authorList>
            <consortium name="WormBaseParasite"/>
        </authorList>
    </citation>
    <scope>IDENTIFICATION</scope>
</reference>
<organism evidence="3">
    <name type="scientific">Brugia timori</name>
    <dbReference type="NCBI Taxonomy" id="42155"/>
    <lineage>
        <taxon>Eukaryota</taxon>
        <taxon>Metazoa</taxon>
        <taxon>Ecdysozoa</taxon>
        <taxon>Nematoda</taxon>
        <taxon>Chromadorea</taxon>
        <taxon>Rhabditida</taxon>
        <taxon>Spirurina</taxon>
        <taxon>Spiruromorpha</taxon>
        <taxon>Filarioidea</taxon>
        <taxon>Onchocercidae</taxon>
        <taxon>Brugia</taxon>
    </lineage>
</organism>
<proteinExistence type="predicted"/>
<keyword evidence="2" id="KW-1185">Reference proteome</keyword>
<protein>
    <submittedName>
        <fullName evidence="3">Secreted protein</fullName>
    </submittedName>
</protein>
<name>A0A0R3R072_9BILA</name>
<sequence>MNNFQDKLVSPLLKMQNIASTVSLLFSAILVLGHQAPSFPDHNAQKPLEVIFFCGVNIEILKNLQQNY</sequence>
<dbReference type="Proteomes" id="UP000280834">
    <property type="component" value="Unassembled WGS sequence"/>
</dbReference>
<gene>
    <name evidence="1" type="ORF">BTMF_LOCUS11409</name>
</gene>
<dbReference type="STRING" id="42155.A0A0R3R072"/>
<evidence type="ECO:0000313" key="3">
    <source>
        <dbReference type="WBParaSite" id="BTMF_0001339601-mRNA-1"/>
    </source>
</evidence>